<name>A0A1I0NT21_9EURY</name>
<sequence length="103" mass="11854">MMEREFRKILGEDLANYLELMRAKLAFAEELYGIKMNYVPLITDGEIVVLDKNDGKIKWLKTKRPLTLDEFKSLADKIKENLESGFVEMLLAMNMSCIHGPGE</sequence>
<organism evidence="1 2">
    <name type="scientific">Thermococcus thioreducens</name>
    <dbReference type="NCBI Taxonomy" id="277988"/>
    <lineage>
        <taxon>Archaea</taxon>
        <taxon>Methanobacteriati</taxon>
        <taxon>Methanobacteriota</taxon>
        <taxon>Thermococci</taxon>
        <taxon>Thermococcales</taxon>
        <taxon>Thermococcaceae</taxon>
        <taxon>Thermococcus</taxon>
    </lineage>
</organism>
<evidence type="ECO:0000313" key="2">
    <source>
        <dbReference type="Proteomes" id="UP000182125"/>
    </source>
</evidence>
<accession>A0A1I0NT21</accession>
<dbReference type="AlphaFoldDB" id="A0A1I0NT21"/>
<gene>
    <name evidence="1" type="ORF">SAMN05216170_1229</name>
</gene>
<protein>
    <submittedName>
        <fullName evidence="1">Uncharacterized protein</fullName>
    </submittedName>
</protein>
<reference evidence="1 2" key="1">
    <citation type="submission" date="2016-10" db="EMBL/GenBank/DDBJ databases">
        <authorList>
            <person name="de Groot N.N."/>
        </authorList>
    </citation>
    <scope>NUCLEOTIDE SEQUENCE [LARGE SCALE GENOMIC DNA]</scope>
    <source>
        <strain evidence="1 2">OGL-20</strain>
    </source>
</reference>
<dbReference type="Proteomes" id="UP000182125">
    <property type="component" value="Unassembled WGS sequence"/>
</dbReference>
<dbReference type="EMBL" id="FOIW01000002">
    <property type="protein sequence ID" value="SEW04605.1"/>
    <property type="molecule type" value="Genomic_DNA"/>
</dbReference>
<proteinExistence type="predicted"/>
<evidence type="ECO:0000313" key="1">
    <source>
        <dbReference type="EMBL" id="SEW04605.1"/>
    </source>
</evidence>